<dbReference type="EMBL" id="MU154778">
    <property type="protein sequence ID" value="KAF9487432.1"/>
    <property type="molecule type" value="Genomic_DNA"/>
</dbReference>
<dbReference type="PROSITE" id="PS50143">
    <property type="entry name" value="BIR_REPEAT_2"/>
    <property type="match status" value="2"/>
</dbReference>
<dbReference type="SUPFAM" id="SSF57924">
    <property type="entry name" value="Inhibitor of apoptosis (IAP) repeat"/>
    <property type="match status" value="2"/>
</dbReference>
<dbReference type="AlphaFoldDB" id="A0A9P6D1G7"/>
<dbReference type="OrthoDB" id="2196114at2759"/>
<evidence type="ECO:0000256" key="3">
    <source>
        <dbReference type="SAM" id="MobiDB-lite"/>
    </source>
</evidence>
<dbReference type="PANTHER" id="PTHR46771">
    <property type="entry name" value="DETERIN"/>
    <property type="match status" value="1"/>
</dbReference>
<feature type="compositionally biased region" description="Acidic residues" evidence="3">
    <location>
        <begin position="288"/>
        <end position="297"/>
    </location>
</feature>
<evidence type="ECO:0000313" key="5">
    <source>
        <dbReference type="Proteomes" id="UP000807025"/>
    </source>
</evidence>
<sequence>MEAFQNRLDSFKPKKVKHGSKNVTLKWPHPEHFKANAHSLAEAGFYFDPSFDDKDVVKCFMCGKMLSEWEEEDDPFDIHWSKCAKTCAWANVRCGLREDMNEDGGFVFSDKSRIPTSKVMEKARLATFTSGDWWPHDATDGHGAASTSMAHAGFVYTPQFPGDDLVTCLYCQISLSGWDEDDNPMEEHRKRDRKSPTPCPFLTAIGSSKPASRASTKPRSKATASNTHKPKAPSRSGTVEDMEEEDDEAPAAVMKGAKTPRKPRGTASSTAKTPGTLKRTKSRRIMAEEEDDGGEAEEPPKPAAAKPSKSRGKLEQVYEDVEEEVVEEPEESKPRMTRRQSTRTRSKSRAPEEAVMEVEPSNIPKRQKKAPTKATPPDSDSESPPVADSSRPPSTRTTSKTRAKTTPPDESEVFESQPPRRQPPSRPTNGHAWKPSRSQSKAKVIPEPERVEEPPAPALPKKSSRTKATPVPKPIQQHSDQEAVDPIPTTKPKGKLKAAKSVPKVKEPPQQAKIRATQRPDEDEVDDPQSTYEDAMDVMDESELSPDLGQPGDSEPISSRPVSPAITQKPLSVRPESKHENQDLKKARTSPEPPVSVLKIGPPKSQKPTKPASSRAAPPSSASSSTSQRPPISATSNTSRKPSHVVEILSDDDEDPPTIPSPPFLTTQKPKPLAPSTKAQKLIMEVVLPLPPKEAQTAVADVQMADDRVIAQSSDMKLDTEEDIKPRVSPPIPQTPPRPDVPLEADMNGSPQPDTTVDAPLLPLPSFHPPLSAMPFQQLDQLTEAELDMTVEEWIRYQMSIEYGKFRRDGEREIDRFKERAEEVRRAIAAL</sequence>
<feature type="compositionally biased region" description="Polar residues" evidence="3">
    <location>
        <begin position="205"/>
        <end position="227"/>
    </location>
</feature>
<feature type="region of interest" description="Disordered" evidence="3">
    <location>
        <begin position="180"/>
        <end position="676"/>
    </location>
</feature>
<evidence type="ECO:0000313" key="4">
    <source>
        <dbReference type="EMBL" id="KAF9487432.1"/>
    </source>
</evidence>
<accession>A0A9P6D1G7</accession>
<feature type="compositionally biased region" description="Acidic residues" evidence="3">
    <location>
        <begin position="317"/>
        <end position="330"/>
    </location>
</feature>
<dbReference type="Proteomes" id="UP000807025">
    <property type="component" value="Unassembled WGS sequence"/>
</dbReference>
<reference evidence="4" key="1">
    <citation type="submission" date="2020-11" db="EMBL/GenBank/DDBJ databases">
        <authorList>
            <consortium name="DOE Joint Genome Institute"/>
            <person name="Ahrendt S."/>
            <person name="Riley R."/>
            <person name="Andreopoulos W."/>
            <person name="Labutti K."/>
            <person name="Pangilinan J."/>
            <person name="Ruiz-Duenas F.J."/>
            <person name="Barrasa J.M."/>
            <person name="Sanchez-Garcia M."/>
            <person name="Camarero S."/>
            <person name="Miyauchi S."/>
            <person name="Serrano A."/>
            <person name="Linde D."/>
            <person name="Babiker R."/>
            <person name="Drula E."/>
            <person name="Ayuso-Fernandez I."/>
            <person name="Pacheco R."/>
            <person name="Padilla G."/>
            <person name="Ferreira P."/>
            <person name="Barriuso J."/>
            <person name="Kellner H."/>
            <person name="Castanera R."/>
            <person name="Alfaro M."/>
            <person name="Ramirez L."/>
            <person name="Pisabarro A.G."/>
            <person name="Kuo A."/>
            <person name="Tritt A."/>
            <person name="Lipzen A."/>
            <person name="He G."/>
            <person name="Yan M."/>
            <person name="Ng V."/>
            <person name="Cullen D."/>
            <person name="Martin F."/>
            <person name="Rosso M.-N."/>
            <person name="Henrissat B."/>
            <person name="Hibbett D."/>
            <person name="Martinez A.T."/>
            <person name="Grigoriev I.V."/>
        </authorList>
    </citation>
    <scope>NUCLEOTIDE SEQUENCE</scope>
    <source>
        <strain evidence="4">ATCC 90797</strain>
    </source>
</reference>
<dbReference type="InterPro" id="IPR051190">
    <property type="entry name" value="Baculoviral_IAP"/>
</dbReference>
<evidence type="ECO:0000256" key="1">
    <source>
        <dbReference type="ARBA" id="ARBA00022723"/>
    </source>
</evidence>
<keyword evidence="2" id="KW-0862">Zinc</keyword>
<dbReference type="Gene3D" id="1.10.1170.10">
    <property type="entry name" value="Inhibitor Of Apoptosis Protein (2mihbC-IAP-1), Chain A"/>
    <property type="match status" value="2"/>
</dbReference>
<feature type="compositionally biased region" description="Low complexity" evidence="3">
    <location>
        <begin position="611"/>
        <end position="634"/>
    </location>
</feature>
<dbReference type="InterPro" id="IPR001370">
    <property type="entry name" value="BIR_rpt"/>
</dbReference>
<proteinExistence type="predicted"/>
<feature type="compositionally biased region" description="Basic and acidic residues" evidence="3">
    <location>
        <begin position="575"/>
        <end position="586"/>
    </location>
</feature>
<organism evidence="4 5">
    <name type="scientific">Pleurotus eryngii</name>
    <name type="common">Boletus of the steppes</name>
    <dbReference type="NCBI Taxonomy" id="5323"/>
    <lineage>
        <taxon>Eukaryota</taxon>
        <taxon>Fungi</taxon>
        <taxon>Dikarya</taxon>
        <taxon>Basidiomycota</taxon>
        <taxon>Agaricomycotina</taxon>
        <taxon>Agaricomycetes</taxon>
        <taxon>Agaricomycetidae</taxon>
        <taxon>Agaricales</taxon>
        <taxon>Pleurotineae</taxon>
        <taxon>Pleurotaceae</taxon>
        <taxon>Pleurotus</taxon>
    </lineage>
</organism>
<keyword evidence="1" id="KW-0479">Metal-binding</keyword>
<dbReference type="CDD" id="cd00022">
    <property type="entry name" value="BIR"/>
    <property type="match status" value="2"/>
</dbReference>
<gene>
    <name evidence="4" type="ORF">BDN71DRAFT_1458516</name>
</gene>
<name>A0A9P6D1G7_PLEER</name>
<evidence type="ECO:0000256" key="2">
    <source>
        <dbReference type="ARBA" id="ARBA00022833"/>
    </source>
</evidence>
<feature type="compositionally biased region" description="Basic residues" evidence="3">
    <location>
        <begin position="335"/>
        <end position="348"/>
    </location>
</feature>
<keyword evidence="5" id="KW-1185">Reference proteome</keyword>
<feature type="compositionally biased region" description="Pro residues" evidence="3">
    <location>
        <begin position="728"/>
        <end position="740"/>
    </location>
</feature>
<dbReference type="SMART" id="SM00238">
    <property type="entry name" value="BIR"/>
    <property type="match status" value="2"/>
</dbReference>
<feature type="compositionally biased region" description="Basic and acidic residues" evidence="3">
    <location>
        <begin position="716"/>
        <end position="726"/>
    </location>
</feature>
<feature type="compositionally biased region" description="Basic and acidic residues" evidence="3">
    <location>
        <begin position="444"/>
        <end position="453"/>
    </location>
</feature>
<dbReference type="GO" id="GO:0046872">
    <property type="term" value="F:metal ion binding"/>
    <property type="evidence" value="ECO:0007669"/>
    <property type="project" value="UniProtKB-KW"/>
</dbReference>
<comment type="caution">
    <text evidence="4">The sequence shown here is derived from an EMBL/GenBank/DDBJ whole genome shotgun (WGS) entry which is preliminary data.</text>
</comment>
<feature type="compositionally biased region" description="Acidic residues" evidence="3">
    <location>
        <begin position="240"/>
        <end position="249"/>
    </location>
</feature>
<protein>
    <recommendedName>
        <fullName evidence="6">Protein bir1</fullName>
    </recommendedName>
</protein>
<feature type="compositionally biased region" description="Polar residues" evidence="3">
    <location>
        <begin position="556"/>
        <end position="570"/>
    </location>
</feature>
<dbReference type="PANTHER" id="PTHR46771:SF5">
    <property type="entry name" value="DETERIN"/>
    <property type="match status" value="1"/>
</dbReference>
<feature type="compositionally biased region" description="Acidic residues" evidence="3">
    <location>
        <begin position="534"/>
        <end position="544"/>
    </location>
</feature>
<evidence type="ECO:0008006" key="6">
    <source>
        <dbReference type="Google" id="ProtNLM"/>
    </source>
</evidence>
<dbReference type="Pfam" id="PF00653">
    <property type="entry name" value="BIR"/>
    <property type="match status" value="2"/>
</dbReference>
<feature type="region of interest" description="Disordered" evidence="3">
    <location>
        <begin position="712"/>
        <end position="766"/>
    </location>
</feature>
<feature type="compositionally biased region" description="Low complexity" evidence="3">
    <location>
        <begin position="389"/>
        <end position="408"/>
    </location>
</feature>